<proteinExistence type="predicted"/>
<dbReference type="AlphaFoldDB" id="A0A7E5WJF6"/>
<dbReference type="InParanoid" id="A0A7E5WJF6"/>
<dbReference type="Gene3D" id="3.40.50.720">
    <property type="entry name" value="NAD(P)-binding Rossmann-like Domain"/>
    <property type="match status" value="1"/>
</dbReference>
<evidence type="ECO:0000313" key="2">
    <source>
        <dbReference type="RefSeq" id="XP_026740266.1"/>
    </source>
</evidence>
<accession>A0A7E5WJF6</accession>
<dbReference type="RefSeq" id="XP_026740266.1">
    <property type="nucleotide sequence ID" value="XM_026884465.1"/>
</dbReference>
<dbReference type="FunFam" id="3.40.50.720:FF:000084">
    <property type="entry name" value="Short-chain dehydrogenase reductase"/>
    <property type="match status" value="1"/>
</dbReference>
<dbReference type="PRINTS" id="PR00081">
    <property type="entry name" value="GDHRDH"/>
</dbReference>
<dbReference type="PANTHER" id="PTHR43975">
    <property type="entry name" value="ZGC:101858"/>
    <property type="match status" value="1"/>
</dbReference>
<evidence type="ECO:0000313" key="1">
    <source>
        <dbReference type="Proteomes" id="UP000322000"/>
    </source>
</evidence>
<gene>
    <name evidence="2" type="primary">LOC113502779</name>
</gene>
<dbReference type="InterPro" id="IPR036291">
    <property type="entry name" value="NAD(P)-bd_dom_sf"/>
</dbReference>
<reference evidence="2" key="1">
    <citation type="submission" date="2025-08" db="UniProtKB">
        <authorList>
            <consortium name="RefSeq"/>
        </authorList>
    </citation>
    <scope>IDENTIFICATION</scope>
</reference>
<dbReference type="KEGG" id="tnl:113502779"/>
<name>A0A7E5WJF6_TRINI</name>
<dbReference type="PRINTS" id="PR00080">
    <property type="entry name" value="SDRFAMILY"/>
</dbReference>
<sequence length="252" mass="26659">MSFKNKVVLITGGGAGIGAATAEEFAKEGANVAIVARTEVNLNEVAQKCEKHGVKVLTITADVSKENEVNTIVQKTIDKFGQLDVLINNAAMYVSLPITSPDTLPTYHKVLATNLQPVVQLTNLAAPYLAKTKGNIINISSVLGKSCLQYPKFTLYGMSKAALDYFSKGSALELAPSGIRVNVVSPGPVNTAMLAGAGGSNRTNDDNLNLTILNRISEPVEVADLILFLASDKAKGITGAYYNIDNGTLVKF</sequence>
<keyword evidence="1" id="KW-1185">Reference proteome</keyword>
<dbReference type="InterPro" id="IPR002347">
    <property type="entry name" value="SDR_fam"/>
</dbReference>
<dbReference type="SUPFAM" id="SSF51735">
    <property type="entry name" value="NAD(P)-binding Rossmann-fold domains"/>
    <property type="match status" value="1"/>
</dbReference>
<organism evidence="1 2">
    <name type="scientific">Trichoplusia ni</name>
    <name type="common">Cabbage looper</name>
    <dbReference type="NCBI Taxonomy" id="7111"/>
    <lineage>
        <taxon>Eukaryota</taxon>
        <taxon>Metazoa</taxon>
        <taxon>Ecdysozoa</taxon>
        <taxon>Arthropoda</taxon>
        <taxon>Hexapoda</taxon>
        <taxon>Insecta</taxon>
        <taxon>Pterygota</taxon>
        <taxon>Neoptera</taxon>
        <taxon>Endopterygota</taxon>
        <taxon>Lepidoptera</taxon>
        <taxon>Glossata</taxon>
        <taxon>Ditrysia</taxon>
        <taxon>Noctuoidea</taxon>
        <taxon>Noctuidae</taxon>
        <taxon>Plusiinae</taxon>
        <taxon>Trichoplusia</taxon>
    </lineage>
</organism>
<dbReference type="GeneID" id="113502779"/>
<dbReference type="Pfam" id="PF13561">
    <property type="entry name" value="adh_short_C2"/>
    <property type="match status" value="1"/>
</dbReference>
<dbReference type="OrthoDB" id="47007at2759"/>
<dbReference type="PANTHER" id="PTHR43975:SF2">
    <property type="entry name" value="EG:BACR7A4.14 PROTEIN-RELATED"/>
    <property type="match status" value="1"/>
</dbReference>
<dbReference type="Proteomes" id="UP000322000">
    <property type="component" value="Chromosome 18"/>
</dbReference>
<protein>
    <submittedName>
        <fullName evidence="2">Uncharacterized protein LOC113502779</fullName>
    </submittedName>
</protein>